<reference evidence="2" key="3">
    <citation type="submission" date="2018-05" db="EMBL/GenBank/DDBJ databases">
        <authorList>
            <person name="Lu D."/>
        </authorList>
    </citation>
    <scope>NUCLEOTIDE SEQUENCE [LARGE SCALE GENOMIC DNA]</scope>
    <source>
        <strain evidence="2">ZY111</strain>
    </source>
</reference>
<dbReference type="AlphaFoldDB" id="A0A2U2X250"/>
<comment type="caution">
    <text evidence="1">The sequence shown here is derived from an EMBL/GenBank/DDBJ whole genome shotgun (WGS) entry which is preliminary data.</text>
</comment>
<organism evidence="1 2">
    <name type="scientific">Algibacter marinivivus</name>
    <dbReference type="NCBI Taxonomy" id="2100723"/>
    <lineage>
        <taxon>Bacteria</taxon>
        <taxon>Pseudomonadati</taxon>
        <taxon>Bacteroidota</taxon>
        <taxon>Flavobacteriia</taxon>
        <taxon>Flavobacteriales</taxon>
        <taxon>Flavobacteriaceae</taxon>
        <taxon>Algibacter</taxon>
    </lineage>
</organism>
<reference evidence="2" key="2">
    <citation type="submission" date="2018-05" db="EMBL/GenBank/DDBJ databases">
        <title>Algibacter marinivivus sp. nov., isolated from sample around a algae.</title>
        <authorList>
            <person name="Lu D."/>
        </authorList>
    </citation>
    <scope>NUCLEOTIDE SEQUENCE [LARGE SCALE GENOMIC DNA]</scope>
    <source>
        <strain evidence="2">ZY111</strain>
    </source>
</reference>
<dbReference type="RefSeq" id="WP_109353750.1">
    <property type="nucleotide sequence ID" value="NZ_QFRI01000004.1"/>
</dbReference>
<evidence type="ECO:0000313" key="2">
    <source>
        <dbReference type="Proteomes" id="UP000245375"/>
    </source>
</evidence>
<reference evidence="1 2" key="1">
    <citation type="submission" date="2018-05" db="EMBL/GenBank/DDBJ databases">
        <title>Algibacter marinivivus sp. nov., isolated from sample around a algae.</title>
        <authorList>
            <person name="Zhong X."/>
        </authorList>
    </citation>
    <scope>NUCLEOTIDE SEQUENCE [LARGE SCALE GENOMIC DNA]</scope>
    <source>
        <strain evidence="1 2">ZY111</strain>
    </source>
</reference>
<accession>A0A2U2X250</accession>
<dbReference type="EMBL" id="QFRI01000004">
    <property type="protein sequence ID" value="PWH81829.1"/>
    <property type="molecule type" value="Genomic_DNA"/>
</dbReference>
<evidence type="ECO:0000313" key="1">
    <source>
        <dbReference type="EMBL" id="PWH81829.1"/>
    </source>
</evidence>
<dbReference type="Proteomes" id="UP000245375">
    <property type="component" value="Unassembled WGS sequence"/>
</dbReference>
<sequence>MKISLIKKVWGIVIVLIALTLIYNSKSSYYENKVVFYNDNVNGIITDIKTTRGTKVHYGKSDFFYLEQLEKKEIKVGDSILKKADSDLNVYRKNESGQFIYLTKIKVLKPKNSYFKFFFGL</sequence>
<protein>
    <submittedName>
        <fullName evidence="1">Uncharacterized protein</fullName>
    </submittedName>
</protein>
<dbReference type="OrthoDB" id="1444721at2"/>
<proteinExistence type="predicted"/>
<gene>
    <name evidence="1" type="ORF">DIS18_14225</name>
</gene>
<keyword evidence="2" id="KW-1185">Reference proteome</keyword>
<name>A0A2U2X250_9FLAO</name>